<evidence type="ECO:0000256" key="3">
    <source>
        <dbReference type="PROSITE-ProRule" id="PRU00023"/>
    </source>
</evidence>
<keyword evidence="6" id="KW-1185">Reference proteome</keyword>
<dbReference type="VEuPathDB" id="FungiDB:BD410DRAFT_763937"/>
<dbReference type="EMBL" id="ML170161">
    <property type="protein sequence ID" value="TDL26647.1"/>
    <property type="molecule type" value="Genomic_DNA"/>
</dbReference>
<dbReference type="InterPro" id="IPR036770">
    <property type="entry name" value="Ankyrin_rpt-contain_sf"/>
</dbReference>
<dbReference type="PROSITE" id="PS50088">
    <property type="entry name" value="ANK_REPEAT"/>
    <property type="match status" value="2"/>
</dbReference>
<keyword evidence="1" id="KW-0677">Repeat</keyword>
<evidence type="ECO:0000256" key="1">
    <source>
        <dbReference type="ARBA" id="ARBA00022737"/>
    </source>
</evidence>
<dbReference type="SMART" id="SM00248">
    <property type="entry name" value="ANK"/>
    <property type="match status" value="10"/>
</dbReference>
<dbReference type="PANTHER" id="PTHR24198">
    <property type="entry name" value="ANKYRIN REPEAT AND PROTEIN KINASE DOMAIN-CONTAINING PROTEIN"/>
    <property type="match status" value="1"/>
</dbReference>
<name>A0A4Y7QG81_9AGAM</name>
<dbReference type="Pfam" id="PF12796">
    <property type="entry name" value="Ank_2"/>
    <property type="match status" value="2"/>
</dbReference>
<proteinExistence type="predicted"/>
<feature type="compositionally biased region" description="Acidic residues" evidence="4">
    <location>
        <begin position="605"/>
        <end position="637"/>
    </location>
</feature>
<sequence>MARIQTAEAEAFLKLVSTKGLSLDDVLKPALADEAELRKLFATDRQNARLSNPYVGLIDVFDAPSEIRTTRARVVQNENDKLAKYLLPLADDVRRKDGEPCMAESLETFQKNWSIFTEGSLSQSMDWSNVVAAGGSVLACLLPLSDSAKESKRTIRKYFHANAYPTSDIDLFMWGLNAEQAEAKMHSIFEAVRDSVPWDVTCVRTKHVISIHSQYPYRSVQIVLRLYHSPAEILAGFDVDAPCVLYDGQHVFANPRAIVAMMRQCNTVDMTRRSPSYEIRLAKYSSRGFEVFVPDLRREDVDPTIYERSINRIEGLARLLVLEKLSDPDARDTFNDARRALRKRPTVYRNPWRVRRLKGDLKSMVEIGGLQMNDYDVVSLHIPYGPGWTAKRIDALVYKTDLGTNSTFNPKNKGRRLHRHSAFFGTMQECLEDCCEYCPEPKKDEEKALQEEEDKTYIRGRVAFIQDDPGRQSMTGSFKPIDVGEWSAQAYIGLTEKFFTAIASLDRVSVQRMIAEGIDVNRRDHVGRTPLHVAIICKAVEICGDLIDAGARMTARLVDGRTSLHLAAQYDLPEVVGAMLERSGFNEKEAEEKERAEKEAKAIEEEKDADGDSTMADDDDGSEAISSEDDWSSEEEEEKKSDTKKSGQADSAMIPDDNLELPDVFEVDALDWDFSWSALTYAILAGSLRSIDVLLAEGADPKLAMKSTAGSNPAVCFPLTFCISTINEDLACAVIERLVQAGATTSQADDELRSVFHTFVFAQKQRLVTTALRVDPKARVALNVPLMAWKARYPLVSAIVADDYALTVLLLANGAITSITAEDYDKATQMLPNQRQYYRNSENNYLERVFTPAEVSIAMQNHLIHLLVECGAPVSLPVMDAVYKSTYQPTERRSLVEWVQDAIDVAKQSDDKVTERTADNATRTPKTFLEKCAYLHEKLVEFYDKNTKPDAKTIREEEEKRMTAIRSRQYLEVVLCLLQEQGAKTWDTLYPDQKREIQMIPTVADQDAPSPRLEFLKMTKYYSNQTAGTHELDQYKALFEACWTGDVDRIQELCLPEKASKTSKPPIQIMTKIQVSSPSNSGLQKDNRSRYNYTSVTGSYTPFSVAILARRWDVAKLVLATAIAQYKIDEITPPAFVTTNITLTGSDAESEADSDDTEMEDDPEVRRMPEFVDVAHRRSGVQCNAPPQKFFTEANSPRLSSDGSKVLEEQNVFVQAVADCDLEGFVRLFDLAGLLPNPDDLDISWMLHNILEVDSPELLDEYIRRSGDGLLTDGTEFEDDTMDDDGNVQESKLYLGLNVHGKKRKDWAKSGQDIQTSNEQNEPLLWKAARMGATKIITYLSTDKPLAAYQFYARTATTDDAKYLRRLTDLPDQLPKMLGVLPNSYNETPLLAALTSEKEKALTTMKLIVSDYPSRAKSYLHSCIRTLGFTPLFLAVYQDAEPKVVDWLIGNGLSVEVTDYRGWNILHTICAGGFNDLLQYFLDKLSEDVLNRLLLQTTRERMNTPLMNAVKMQRLRAIEILFQSNKKAVIDSLTIPDIDGCLPLHIAARDGRTGICSLLASHGPPDALFTENAVGNTPLDDAAINWRSFTTPYRTKSYISGVPTLQDPDMPINIAPLNAVKLETQIHNLKGVVAQLENEGKLWSNKKLHAAVKSFLVYLENKLNEEKDYVFAEPEKTGDSIDGTRVYEILLARATAITCRRRLVHISDVQRSIASSLEASKKVKDSAQVHDNELGRDNVKVMDERVEMEKRWSGVLRHRCCIDGLDGRTDLI</sequence>
<evidence type="ECO:0000256" key="4">
    <source>
        <dbReference type="SAM" id="MobiDB-lite"/>
    </source>
</evidence>
<feature type="repeat" description="ANK" evidence="3">
    <location>
        <begin position="1427"/>
        <end position="1460"/>
    </location>
</feature>
<dbReference type="STRING" id="50990.A0A4Y7QG81"/>
<dbReference type="OrthoDB" id="539213at2759"/>
<gene>
    <name evidence="5" type="ORF">BD410DRAFT_763937</name>
</gene>
<organism evidence="5 6">
    <name type="scientific">Rickenella mellea</name>
    <dbReference type="NCBI Taxonomy" id="50990"/>
    <lineage>
        <taxon>Eukaryota</taxon>
        <taxon>Fungi</taxon>
        <taxon>Dikarya</taxon>
        <taxon>Basidiomycota</taxon>
        <taxon>Agaricomycotina</taxon>
        <taxon>Agaricomycetes</taxon>
        <taxon>Hymenochaetales</taxon>
        <taxon>Rickenellaceae</taxon>
        <taxon>Rickenella</taxon>
    </lineage>
</organism>
<dbReference type="Gene3D" id="1.25.40.20">
    <property type="entry name" value="Ankyrin repeat-containing domain"/>
    <property type="match status" value="3"/>
</dbReference>
<feature type="repeat" description="ANK" evidence="3">
    <location>
        <begin position="526"/>
        <end position="558"/>
    </location>
</feature>
<evidence type="ECO:0000313" key="5">
    <source>
        <dbReference type="EMBL" id="TDL26647.1"/>
    </source>
</evidence>
<dbReference type="SUPFAM" id="SSF48403">
    <property type="entry name" value="Ankyrin repeat"/>
    <property type="match status" value="2"/>
</dbReference>
<feature type="compositionally biased region" description="Basic and acidic residues" evidence="4">
    <location>
        <begin position="638"/>
        <end position="647"/>
    </location>
</feature>
<evidence type="ECO:0000256" key="2">
    <source>
        <dbReference type="ARBA" id="ARBA00023043"/>
    </source>
</evidence>
<reference evidence="5 6" key="1">
    <citation type="submission" date="2018-06" db="EMBL/GenBank/DDBJ databases">
        <title>A transcriptomic atlas of mushroom development highlights an independent origin of complex multicellularity.</title>
        <authorList>
            <consortium name="DOE Joint Genome Institute"/>
            <person name="Krizsan K."/>
            <person name="Almasi E."/>
            <person name="Merenyi Z."/>
            <person name="Sahu N."/>
            <person name="Viragh M."/>
            <person name="Koszo T."/>
            <person name="Mondo S."/>
            <person name="Kiss B."/>
            <person name="Balint B."/>
            <person name="Kues U."/>
            <person name="Barry K."/>
            <person name="Hegedus J.C."/>
            <person name="Henrissat B."/>
            <person name="Johnson J."/>
            <person name="Lipzen A."/>
            <person name="Ohm R."/>
            <person name="Nagy I."/>
            <person name="Pangilinan J."/>
            <person name="Yan J."/>
            <person name="Xiong Y."/>
            <person name="Grigoriev I.V."/>
            <person name="Hibbett D.S."/>
            <person name="Nagy L.G."/>
        </authorList>
    </citation>
    <scope>NUCLEOTIDE SEQUENCE [LARGE SCALE GENOMIC DNA]</scope>
    <source>
        <strain evidence="5 6">SZMC22713</strain>
    </source>
</reference>
<dbReference type="InterPro" id="IPR002110">
    <property type="entry name" value="Ankyrin_rpt"/>
</dbReference>
<keyword evidence="2 3" id="KW-0040">ANK repeat</keyword>
<evidence type="ECO:0000313" key="6">
    <source>
        <dbReference type="Proteomes" id="UP000294933"/>
    </source>
</evidence>
<dbReference type="PANTHER" id="PTHR24198:SF165">
    <property type="entry name" value="ANKYRIN REPEAT-CONTAINING PROTEIN-RELATED"/>
    <property type="match status" value="1"/>
</dbReference>
<accession>A0A4Y7QG81</accession>
<dbReference type="Proteomes" id="UP000294933">
    <property type="component" value="Unassembled WGS sequence"/>
</dbReference>
<feature type="region of interest" description="Disordered" evidence="4">
    <location>
        <begin position="586"/>
        <end position="657"/>
    </location>
</feature>
<protein>
    <submittedName>
        <fullName evidence="5">Ankyrin</fullName>
    </submittedName>
</protein>
<feature type="compositionally biased region" description="Basic and acidic residues" evidence="4">
    <location>
        <begin position="586"/>
        <end position="604"/>
    </location>
</feature>